<feature type="domain" description="Response regulatory" evidence="7">
    <location>
        <begin position="405"/>
        <end position="521"/>
    </location>
</feature>
<keyword evidence="10" id="KW-1185">Reference proteome</keyword>
<dbReference type="InterPro" id="IPR035965">
    <property type="entry name" value="PAS-like_dom_sf"/>
</dbReference>
<dbReference type="InterPro" id="IPR001789">
    <property type="entry name" value="Sig_transdc_resp-reg_receiver"/>
</dbReference>
<organism evidence="9 10">
    <name type="scientific">Massilia agrisoli</name>
    <dbReference type="NCBI Taxonomy" id="2892444"/>
    <lineage>
        <taxon>Bacteria</taxon>
        <taxon>Pseudomonadati</taxon>
        <taxon>Pseudomonadota</taxon>
        <taxon>Betaproteobacteria</taxon>
        <taxon>Burkholderiales</taxon>
        <taxon>Oxalobacteraceae</taxon>
        <taxon>Telluria group</taxon>
        <taxon>Massilia</taxon>
    </lineage>
</organism>
<dbReference type="EC" id="2.7.13.3" evidence="2"/>
<gene>
    <name evidence="9" type="ORF">LMJ30_20635</name>
</gene>
<dbReference type="EMBL" id="JAJHPV010000021">
    <property type="protein sequence ID" value="MCC6073343.1"/>
    <property type="molecule type" value="Genomic_DNA"/>
</dbReference>
<sequence length="523" mass="56012">MTAACAPDDALYEHAACGLLLADTDGLIRRANATICRWLGYEAGDLVGRVRVQDLLTVGGRLFHQTHINPILQLQGSVAEVQVEMRRRDKTRVPLMINIVRRRHGADTFDEFALLVGEDRRSYERELLAARKTAEAALEARHGAEAKLHALNEQLSLADRRKDEFIATLSHELRNPLAPMHSALEVMKLKASGHPSLEPVLPVFERQLNHMTHLVDDLMEISRITQGRMELRLAPLDLATVARAAAADVVPLIDASGHTLSVNLPAEALVIEGDATRLTQVVVNLLTNAAKYTPRGGQIWLEAARRDGDAAISVRDNGIGIPERSLAAIFDMFSQLEPALDRSQGGLGIGLALVKGIVTLHGGDIRAMSQGVGLGSEFVVRLPLSSSAVTAGDGAGKAGSIAPLRVLVVDDNADAADTLAMALELLGCEAKAVYTATEGLAQLAAFAPQVALLDIGLPDMNGYDLARRVRGTAAGAAVTLIAATGWGQSTDKQRALEAGFDHHLTKPIDFDQLQSILSLVKHS</sequence>
<dbReference type="Pfam" id="PF13426">
    <property type="entry name" value="PAS_9"/>
    <property type="match status" value="1"/>
</dbReference>
<dbReference type="InterPro" id="IPR005467">
    <property type="entry name" value="His_kinase_dom"/>
</dbReference>
<dbReference type="Gene3D" id="3.40.50.2300">
    <property type="match status" value="1"/>
</dbReference>
<dbReference type="InterPro" id="IPR003594">
    <property type="entry name" value="HATPase_dom"/>
</dbReference>
<dbReference type="Gene3D" id="1.10.287.130">
    <property type="match status" value="1"/>
</dbReference>
<dbReference type="Gene3D" id="3.30.450.20">
    <property type="entry name" value="PAS domain"/>
    <property type="match status" value="1"/>
</dbReference>
<dbReference type="NCBIfam" id="TIGR00229">
    <property type="entry name" value="sensory_box"/>
    <property type="match status" value="1"/>
</dbReference>
<dbReference type="Proteomes" id="UP001198701">
    <property type="component" value="Unassembled WGS sequence"/>
</dbReference>
<name>A0ABS8IYT7_9BURK</name>
<dbReference type="CDD" id="cd00075">
    <property type="entry name" value="HATPase"/>
    <property type="match status" value="1"/>
</dbReference>
<evidence type="ECO:0000256" key="1">
    <source>
        <dbReference type="ARBA" id="ARBA00000085"/>
    </source>
</evidence>
<dbReference type="InterPro" id="IPR036890">
    <property type="entry name" value="HATPase_C_sf"/>
</dbReference>
<dbReference type="Gene3D" id="3.30.565.10">
    <property type="entry name" value="Histidine kinase-like ATPase, C-terminal domain"/>
    <property type="match status" value="1"/>
</dbReference>
<evidence type="ECO:0000259" key="7">
    <source>
        <dbReference type="PROSITE" id="PS50110"/>
    </source>
</evidence>
<dbReference type="PROSITE" id="PS50112">
    <property type="entry name" value="PAS"/>
    <property type="match status" value="1"/>
</dbReference>
<dbReference type="PANTHER" id="PTHR43547:SF2">
    <property type="entry name" value="HYBRID SIGNAL TRANSDUCTION HISTIDINE KINASE C"/>
    <property type="match status" value="1"/>
</dbReference>
<feature type="domain" description="Histidine kinase" evidence="6">
    <location>
        <begin position="168"/>
        <end position="386"/>
    </location>
</feature>
<dbReference type="InterPro" id="IPR003661">
    <property type="entry name" value="HisK_dim/P_dom"/>
</dbReference>
<reference evidence="9 10" key="1">
    <citation type="submission" date="2021-11" db="EMBL/GenBank/DDBJ databases">
        <authorList>
            <person name="Huq M.A."/>
        </authorList>
    </citation>
    <scope>NUCLEOTIDE SEQUENCE [LARGE SCALE GENOMIC DNA]</scope>
    <source>
        <strain evidence="9 10">MAHUQ-52</strain>
    </source>
</reference>
<feature type="domain" description="PAS" evidence="8">
    <location>
        <begin position="11"/>
        <end position="56"/>
    </location>
</feature>
<dbReference type="CDD" id="cd17580">
    <property type="entry name" value="REC_2_DhkD-like"/>
    <property type="match status" value="1"/>
</dbReference>
<comment type="caution">
    <text evidence="9">The sequence shown here is derived from an EMBL/GenBank/DDBJ whole genome shotgun (WGS) entry which is preliminary data.</text>
</comment>
<dbReference type="Pfam" id="PF00512">
    <property type="entry name" value="HisKA"/>
    <property type="match status" value="1"/>
</dbReference>
<dbReference type="InterPro" id="IPR004358">
    <property type="entry name" value="Sig_transdc_His_kin-like_C"/>
</dbReference>
<dbReference type="PRINTS" id="PR00344">
    <property type="entry name" value="BCTRLSENSOR"/>
</dbReference>
<dbReference type="InterPro" id="IPR011006">
    <property type="entry name" value="CheY-like_superfamily"/>
</dbReference>
<dbReference type="SMART" id="SM00448">
    <property type="entry name" value="REC"/>
    <property type="match status" value="1"/>
</dbReference>
<dbReference type="SUPFAM" id="SSF55874">
    <property type="entry name" value="ATPase domain of HSP90 chaperone/DNA topoisomerase II/histidine kinase"/>
    <property type="match status" value="1"/>
</dbReference>
<dbReference type="SMART" id="SM00388">
    <property type="entry name" value="HisKA"/>
    <property type="match status" value="1"/>
</dbReference>
<dbReference type="PANTHER" id="PTHR43547">
    <property type="entry name" value="TWO-COMPONENT HISTIDINE KINASE"/>
    <property type="match status" value="1"/>
</dbReference>
<dbReference type="InterPro" id="IPR000014">
    <property type="entry name" value="PAS"/>
</dbReference>
<dbReference type="InterPro" id="IPR036097">
    <property type="entry name" value="HisK_dim/P_sf"/>
</dbReference>
<evidence type="ECO:0000256" key="3">
    <source>
        <dbReference type="ARBA" id="ARBA00022553"/>
    </source>
</evidence>
<dbReference type="Pfam" id="PF00072">
    <property type="entry name" value="Response_reg"/>
    <property type="match status" value="1"/>
</dbReference>
<keyword evidence="5" id="KW-0175">Coiled coil</keyword>
<evidence type="ECO:0000256" key="2">
    <source>
        <dbReference type="ARBA" id="ARBA00012438"/>
    </source>
</evidence>
<dbReference type="SMART" id="SM00387">
    <property type="entry name" value="HATPase_c"/>
    <property type="match status" value="1"/>
</dbReference>
<evidence type="ECO:0000256" key="4">
    <source>
        <dbReference type="PROSITE-ProRule" id="PRU00169"/>
    </source>
</evidence>
<dbReference type="SMART" id="SM00091">
    <property type="entry name" value="PAS"/>
    <property type="match status" value="1"/>
</dbReference>
<accession>A0ABS8IYT7</accession>
<feature type="modified residue" description="4-aspartylphosphate" evidence="4">
    <location>
        <position position="454"/>
    </location>
</feature>
<keyword evidence="3 4" id="KW-0597">Phosphoprotein</keyword>
<evidence type="ECO:0000313" key="10">
    <source>
        <dbReference type="Proteomes" id="UP001198701"/>
    </source>
</evidence>
<dbReference type="PROSITE" id="PS50109">
    <property type="entry name" value="HIS_KIN"/>
    <property type="match status" value="1"/>
</dbReference>
<feature type="coiled-coil region" evidence="5">
    <location>
        <begin position="120"/>
        <end position="161"/>
    </location>
</feature>
<evidence type="ECO:0000313" key="9">
    <source>
        <dbReference type="EMBL" id="MCC6073343.1"/>
    </source>
</evidence>
<dbReference type="Pfam" id="PF02518">
    <property type="entry name" value="HATPase_c"/>
    <property type="match status" value="1"/>
</dbReference>
<dbReference type="PROSITE" id="PS50110">
    <property type="entry name" value="RESPONSE_REGULATORY"/>
    <property type="match status" value="1"/>
</dbReference>
<evidence type="ECO:0000256" key="5">
    <source>
        <dbReference type="SAM" id="Coils"/>
    </source>
</evidence>
<dbReference type="SUPFAM" id="SSF55785">
    <property type="entry name" value="PYP-like sensor domain (PAS domain)"/>
    <property type="match status" value="1"/>
</dbReference>
<evidence type="ECO:0000259" key="6">
    <source>
        <dbReference type="PROSITE" id="PS50109"/>
    </source>
</evidence>
<dbReference type="RefSeq" id="WP_229434440.1">
    <property type="nucleotide sequence ID" value="NZ_JAJHPV010000021.1"/>
</dbReference>
<dbReference type="SUPFAM" id="SSF47384">
    <property type="entry name" value="Homodimeric domain of signal transducing histidine kinase"/>
    <property type="match status" value="1"/>
</dbReference>
<comment type="catalytic activity">
    <reaction evidence="1">
        <text>ATP + protein L-histidine = ADP + protein N-phospho-L-histidine.</text>
        <dbReference type="EC" id="2.7.13.3"/>
    </reaction>
</comment>
<dbReference type="CDD" id="cd00082">
    <property type="entry name" value="HisKA"/>
    <property type="match status" value="1"/>
</dbReference>
<protein>
    <recommendedName>
        <fullName evidence="2">histidine kinase</fullName>
        <ecNumber evidence="2">2.7.13.3</ecNumber>
    </recommendedName>
</protein>
<evidence type="ECO:0000259" key="8">
    <source>
        <dbReference type="PROSITE" id="PS50112"/>
    </source>
</evidence>
<dbReference type="SUPFAM" id="SSF52172">
    <property type="entry name" value="CheY-like"/>
    <property type="match status" value="1"/>
</dbReference>
<proteinExistence type="predicted"/>
<dbReference type="CDD" id="cd00130">
    <property type="entry name" value="PAS"/>
    <property type="match status" value="1"/>
</dbReference>